<dbReference type="InterPro" id="IPR023561">
    <property type="entry name" value="Carbonic_anhydrase_a-class"/>
</dbReference>
<protein>
    <recommendedName>
        <fullName evidence="3">Alpha-carbonic anhydrase domain-containing protein</fullName>
    </recommendedName>
</protein>
<dbReference type="GO" id="GO:0006730">
    <property type="term" value="P:one-carbon metabolic process"/>
    <property type="evidence" value="ECO:0007669"/>
    <property type="project" value="TreeGrafter"/>
</dbReference>
<dbReference type="Proteomes" id="UP000218231">
    <property type="component" value="Unassembled WGS sequence"/>
</dbReference>
<evidence type="ECO:0000256" key="1">
    <source>
        <dbReference type="ARBA" id="ARBA00010718"/>
    </source>
</evidence>
<feature type="chain" id="PRO_5012381099" description="Alpha-carbonic anhydrase domain-containing protein" evidence="2">
    <location>
        <begin position="17"/>
        <end position="331"/>
    </location>
</feature>
<feature type="signal peptide" evidence="2">
    <location>
        <begin position="1"/>
        <end position="16"/>
    </location>
</feature>
<comment type="caution">
    <text evidence="4">The sequence shown here is derived from an EMBL/GenBank/DDBJ whole genome shotgun (WGS) entry which is preliminary data.</text>
</comment>
<keyword evidence="2" id="KW-0732">Signal</keyword>
<dbReference type="SUPFAM" id="SSF51069">
    <property type="entry name" value="Carbonic anhydrase"/>
    <property type="match status" value="1"/>
</dbReference>
<evidence type="ECO:0000313" key="5">
    <source>
        <dbReference type="Proteomes" id="UP000218231"/>
    </source>
</evidence>
<dbReference type="PROSITE" id="PS51144">
    <property type="entry name" value="ALPHA_CA_2"/>
    <property type="match status" value="1"/>
</dbReference>
<dbReference type="GO" id="GO:0008270">
    <property type="term" value="F:zinc ion binding"/>
    <property type="evidence" value="ECO:0007669"/>
    <property type="project" value="InterPro"/>
</dbReference>
<dbReference type="OrthoDB" id="5978072at2759"/>
<dbReference type="EMBL" id="LIAE01006417">
    <property type="protein sequence ID" value="PAV89911.1"/>
    <property type="molecule type" value="Genomic_DNA"/>
</dbReference>
<sequence length="331" mass="37197">MLSWLMTACVYPCVLGPDFWGLVHRDWRMCTIGHLQSPINLDPSHILYDPHLLPIQISDHRVDLNLENTGQLPIATVIDTSKESVNITGGPASPYNYKLNQIIIHFGKAGGEKGSEHTVDRVRFPAEIQLFAYNSELYHNWTDARKNPRGILAISVLVEVGKKTQTELRRLTVASQSITHKGQNTTIKQVHPLSLIPRTAHYVTYEGSLTYPGCEEVVTWVIINNPLYITHEDLSIWNELQKSETKQEEAAPMWPTYRPLRALNGRLLRTNINIANKGGSCTSHVFTDLGYRANPARHNYGNNSIAKRHALGIAEEAETAFHSNHLAIDSL</sequence>
<reference evidence="4 5" key="1">
    <citation type="journal article" date="2017" name="Curr. Biol.">
        <title>Genome architecture and evolution of a unichromosomal asexual nematode.</title>
        <authorList>
            <person name="Fradin H."/>
            <person name="Zegar C."/>
            <person name="Gutwein M."/>
            <person name="Lucas J."/>
            <person name="Kovtun M."/>
            <person name="Corcoran D."/>
            <person name="Baugh L.R."/>
            <person name="Kiontke K."/>
            <person name="Gunsalus K."/>
            <person name="Fitch D.H."/>
            <person name="Piano F."/>
        </authorList>
    </citation>
    <scope>NUCLEOTIDE SEQUENCE [LARGE SCALE GENOMIC DNA]</scope>
    <source>
        <strain evidence="4">PF1309</strain>
    </source>
</reference>
<feature type="domain" description="Alpha-carbonic anhydrase" evidence="3">
    <location>
        <begin position="2"/>
        <end position="272"/>
    </location>
</feature>
<name>A0A2A2LUM1_9BILA</name>
<dbReference type="InterPro" id="IPR036398">
    <property type="entry name" value="CA_dom_sf"/>
</dbReference>
<dbReference type="InterPro" id="IPR001148">
    <property type="entry name" value="CA_dom"/>
</dbReference>
<dbReference type="AlphaFoldDB" id="A0A2A2LUM1"/>
<evidence type="ECO:0000313" key="4">
    <source>
        <dbReference type="EMBL" id="PAV89911.1"/>
    </source>
</evidence>
<accession>A0A2A2LUM1</accession>
<comment type="similarity">
    <text evidence="1">Belongs to the alpha-carbonic anhydrase family.</text>
</comment>
<gene>
    <name evidence="4" type="ORF">WR25_15225</name>
</gene>
<organism evidence="4 5">
    <name type="scientific">Diploscapter pachys</name>
    <dbReference type="NCBI Taxonomy" id="2018661"/>
    <lineage>
        <taxon>Eukaryota</taxon>
        <taxon>Metazoa</taxon>
        <taxon>Ecdysozoa</taxon>
        <taxon>Nematoda</taxon>
        <taxon>Chromadorea</taxon>
        <taxon>Rhabditida</taxon>
        <taxon>Rhabditina</taxon>
        <taxon>Rhabditomorpha</taxon>
        <taxon>Rhabditoidea</taxon>
        <taxon>Rhabditidae</taxon>
        <taxon>Diploscapter</taxon>
    </lineage>
</organism>
<dbReference type="Gene3D" id="3.10.200.10">
    <property type="entry name" value="Alpha carbonic anhydrase"/>
    <property type="match status" value="1"/>
</dbReference>
<dbReference type="GO" id="GO:0004089">
    <property type="term" value="F:carbonate dehydratase activity"/>
    <property type="evidence" value="ECO:0007669"/>
    <property type="project" value="InterPro"/>
</dbReference>
<dbReference type="Pfam" id="PF00194">
    <property type="entry name" value="Carb_anhydrase"/>
    <property type="match status" value="1"/>
</dbReference>
<evidence type="ECO:0000259" key="3">
    <source>
        <dbReference type="PROSITE" id="PS51144"/>
    </source>
</evidence>
<dbReference type="SMART" id="SM01057">
    <property type="entry name" value="Carb_anhydrase"/>
    <property type="match status" value="1"/>
</dbReference>
<dbReference type="STRING" id="2018661.A0A2A2LUM1"/>
<dbReference type="PANTHER" id="PTHR18952:SF208">
    <property type="entry name" value="CARBONIC ANHYDRASE XA-RELATED"/>
    <property type="match status" value="1"/>
</dbReference>
<dbReference type="PANTHER" id="PTHR18952">
    <property type="entry name" value="CARBONIC ANHYDRASE"/>
    <property type="match status" value="1"/>
</dbReference>
<proteinExistence type="inferred from homology"/>
<evidence type="ECO:0000256" key="2">
    <source>
        <dbReference type="SAM" id="SignalP"/>
    </source>
</evidence>
<keyword evidence="5" id="KW-1185">Reference proteome</keyword>